<keyword evidence="3" id="KW-0862">Zinc</keyword>
<comment type="caution">
    <text evidence="7">The sequence shown here is derived from an EMBL/GenBank/DDBJ whole genome shotgun (WGS) entry which is preliminary data.</text>
</comment>
<dbReference type="RefSeq" id="WP_235322152.1">
    <property type="nucleotide sequence ID" value="NZ_JAFBIT010000001.1"/>
</dbReference>
<keyword evidence="5" id="KW-0238">DNA-binding</keyword>
<gene>
    <name evidence="7" type="ORF">JQM67_01130</name>
</gene>
<dbReference type="Gene3D" id="3.30.1490.190">
    <property type="match status" value="1"/>
</dbReference>
<dbReference type="InterPro" id="IPR043135">
    <property type="entry name" value="Fur_C"/>
</dbReference>
<dbReference type="EMBL" id="JAFBIT010000001">
    <property type="protein sequence ID" value="MCF2651215.1"/>
    <property type="molecule type" value="Genomic_DNA"/>
</dbReference>
<organism evidence="7 8">
    <name type="scientific">Anaeromassilibacillus senegalensis</name>
    <dbReference type="NCBI Taxonomy" id="1673717"/>
    <lineage>
        <taxon>Bacteria</taxon>
        <taxon>Bacillati</taxon>
        <taxon>Bacillota</taxon>
        <taxon>Clostridia</taxon>
        <taxon>Eubacteriales</taxon>
        <taxon>Acutalibacteraceae</taxon>
        <taxon>Anaeromassilibacillus</taxon>
    </lineage>
</organism>
<dbReference type="InterPro" id="IPR002481">
    <property type="entry name" value="FUR"/>
</dbReference>
<keyword evidence="2" id="KW-0678">Repressor</keyword>
<dbReference type="Proteomes" id="UP001299220">
    <property type="component" value="Unassembled WGS sequence"/>
</dbReference>
<evidence type="ECO:0000313" key="7">
    <source>
        <dbReference type="EMBL" id="MCF2651215.1"/>
    </source>
</evidence>
<comment type="similarity">
    <text evidence="1">Belongs to the Fur family.</text>
</comment>
<dbReference type="SUPFAM" id="SSF46785">
    <property type="entry name" value="Winged helix' DNA-binding domain"/>
    <property type="match status" value="1"/>
</dbReference>
<dbReference type="PANTHER" id="PTHR33202">
    <property type="entry name" value="ZINC UPTAKE REGULATION PROTEIN"/>
    <property type="match status" value="1"/>
</dbReference>
<dbReference type="Pfam" id="PF01475">
    <property type="entry name" value="FUR"/>
    <property type="match status" value="1"/>
</dbReference>
<dbReference type="InterPro" id="IPR036390">
    <property type="entry name" value="WH_DNA-bd_sf"/>
</dbReference>
<sequence>MAARENFSRKREAIYNAVHASKVHPTAEWVYEALKPEYPDLSLGTVYRNLKKFCKSGKLHSVGVINGQERFDADTTKHSHFVCGTCGRVLDVFEPLVSAETLAGIERKYALRIFSEDIIFNGTCPDCQEKPKAE</sequence>
<accession>A0ABS9CJ92</accession>
<evidence type="ECO:0000256" key="1">
    <source>
        <dbReference type="ARBA" id="ARBA00007957"/>
    </source>
</evidence>
<protein>
    <submittedName>
        <fullName evidence="7">Transcriptional repressor</fullName>
    </submittedName>
</protein>
<keyword evidence="6" id="KW-0804">Transcription</keyword>
<dbReference type="PANTHER" id="PTHR33202:SF7">
    <property type="entry name" value="FERRIC UPTAKE REGULATION PROTEIN"/>
    <property type="match status" value="1"/>
</dbReference>
<name>A0ABS9CJ92_9FIRM</name>
<evidence type="ECO:0000256" key="3">
    <source>
        <dbReference type="ARBA" id="ARBA00022833"/>
    </source>
</evidence>
<dbReference type="CDD" id="cd07153">
    <property type="entry name" value="Fur_like"/>
    <property type="match status" value="1"/>
</dbReference>
<evidence type="ECO:0000256" key="4">
    <source>
        <dbReference type="ARBA" id="ARBA00023015"/>
    </source>
</evidence>
<reference evidence="7 8" key="1">
    <citation type="submission" date="2020-12" db="EMBL/GenBank/DDBJ databases">
        <title>Whole genome sequences of gut porcine anaerobes.</title>
        <authorList>
            <person name="Kubasova T."/>
            <person name="Jahodarova E."/>
            <person name="Rychlik I."/>
        </authorList>
    </citation>
    <scope>NUCLEOTIDE SEQUENCE [LARGE SCALE GENOMIC DNA]</scope>
    <source>
        <strain evidence="7 8">An867</strain>
    </source>
</reference>
<evidence type="ECO:0000313" key="8">
    <source>
        <dbReference type="Proteomes" id="UP001299220"/>
    </source>
</evidence>
<keyword evidence="8" id="KW-1185">Reference proteome</keyword>
<dbReference type="Gene3D" id="1.10.10.10">
    <property type="entry name" value="Winged helix-like DNA-binding domain superfamily/Winged helix DNA-binding domain"/>
    <property type="match status" value="1"/>
</dbReference>
<evidence type="ECO:0000256" key="6">
    <source>
        <dbReference type="ARBA" id="ARBA00023163"/>
    </source>
</evidence>
<keyword evidence="4" id="KW-0805">Transcription regulation</keyword>
<proteinExistence type="inferred from homology"/>
<dbReference type="InterPro" id="IPR036388">
    <property type="entry name" value="WH-like_DNA-bd_sf"/>
</dbReference>
<evidence type="ECO:0000256" key="5">
    <source>
        <dbReference type="ARBA" id="ARBA00023125"/>
    </source>
</evidence>
<evidence type="ECO:0000256" key="2">
    <source>
        <dbReference type="ARBA" id="ARBA00022491"/>
    </source>
</evidence>